<dbReference type="GO" id="GO:0019706">
    <property type="term" value="F:protein-cysteine S-palmitoyltransferase activity"/>
    <property type="evidence" value="ECO:0007669"/>
    <property type="project" value="UniProtKB-EC"/>
</dbReference>
<accession>A0AA88NB53</accession>
<reference evidence="10" key="1">
    <citation type="submission" date="2023-08" db="EMBL/GenBank/DDBJ databases">
        <title>Pelteobagrus vachellii genome.</title>
        <authorList>
            <person name="Liu H."/>
        </authorList>
    </citation>
    <scope>NUCLEOTIDE SEQUENCE</scope>
    <source>
        <strain evidence="10">PRFRI_2022a</strain>
        <tissue evidence="10">Muscle</tissue>
    </source>
</reference>
<dbReference type="InterPro" id="IPR002110">
    <property type="entry name" value="Ankyrin_rpt"/>
</dbReference>
<keyword evidence="8" id="KW-0012">Acyltransferase</keyword>
<feature type="transmembrane region" description="Helical" evidence="8">
    <location>
        <begin position="275"/>
        <end position="294"/>
    </location>
</feature>
<dbReference type="PANTHER" id="PTHR24161">
    <property type="entry name" value="ANK_REP_REGION DOMAIN-CONTAINING PROTEIN-RELATED"/>
    <property type="match status" value="1"/>
</dbReference>
<evidence type="ECO:0000256" key="2">
    <source>
        <dbReference type="ARBA" id="ARBA00022692"/>
    </source>
</evidence>
<feature type="transmembrane region" description="Helical" evidence="8">
    <location>
        <begin position="480"/>
        <end position="500"/>
    </location>
</feature>
<dbReference type="PROSITE" id="PS50088">
    <property type="entry name" value="ANK_REPEAT"/>
    <property type="match status" value="3"/>
</dbReference>
<dbReference type="EMBL" id="JAVHJS010000007">
    <property type="protein sequence ID" value="KAK2852670.1"/>
    <property type="molecule type" value="Genomic_DNA"/>
</dbReference>
<comment type="similarity">
    <text evidence="8">Belongs to the DHHC palmitoyltransferase family.</text>
</comment>
<comment type="domain">
    <text evidence="8">The DHHC domain is required for palmitoyltransferase activity.</text>
</comment>
<feature type="domain" description="Palmitoyltransferase DHHC" evidence="9">
    <location>
        <begin position="391"/>
        <end position="514"/>
    </location>
</feature>
<keyword evidence="11" id="KW-1185">Reference proteome</keyword>
<evidence type="ECO:0000256" key="8">
    <source>
        <dbReference type="RuleBase" id="RU079119"/>
    </source>
</evidence>
<dbReference type="SMART" id="SM00248">
    <property type="entry name" value="ANK"/>
    <property type="match status" value="5"/>
</dbReference>
<dbReference type="AlphaFoldDB" id="A0AA88NB53"/>
<keyword evidence="6 8" id="KW-0472">Membrane</keyword>
<dbReference type="Pfam" id="PF01529">
    <property type="entry name" value="DHHC"/>
    <property type="match status" value="1"/>
</dbReference>
<evidence type="ECO:0000256" key="7">
    <source>
        <dbReference type="PROSITE-ProRule" id="PRU00023"/>
    </source>
</evidence>
<gene>
    <name evidence="10" type="ORF">Q7C36_007871</name>
</gene>
<dbReference type="PROSITE" id="PS50216">
    <property type="entry name" value="DHHC"/>
    <property type="match status" value="1"/>
</dbReference>
<dbReference type="SUPFAM" id="SSF48403">
    <property type="entry name" value="Ankyrin repeat"/>
    <property type="match status" value="1"/>
</dbReference>
<dbReference type="PANTHER" id="PTHR24161:SF118">
    <property type="entry name" value="PALMITOYLTRANSFERASE"/>
    <property type="match status" value="1"/>
</dbReference>
<evidence type="ECO:0000313" key="11">
    <source>
        <dbReference type="Proteomes" id="UP001187315"/>
    </source>
</evidence>
<evidence type="ECO:0000256" key="1">
    <source>
        <dbReference type="ARBA" id="ARBA00004141"/>
    </source>
</evidence>
<evidence type="ECO:0000313" key="10">
    <source>
        <dbReference type="EMBL" id="KAK2852670.1"/>
    </source>
</evidence>
<name>A0AA88NB53_TACVA</name>
<comment type="catalytic activity">
    <reaction evidence="8">
        <text>L-cysteinyl-[protein] + hexadecanoyl-CoA = S-hexadecanoyl-L-cysteinyl-[protein] + CoA</text>
        <dbReference type="Rhea" id="RHEA:36683"/>
        <dbReference type="Rhea" id="RHEA-COMP:10131"/>
        <dbReference type="Rhea" id="RHEA-COMP:11032"/>
        <dbReference type="ChEBI" id="CHEBI:29950"/>
        <dbReference type="ChEBI" id="CHEBI:57287"/>
        <dbReference type="ChEBI" id="CHEBI:57379"/>
        <dbReference type="ChEBI" id="CHEBI:74151"/>
        <dbReference type="EC" id="2.3.1.225"/>
    </reaction>
</comment>
<sequence length="552" mass="62135">MPLVTGGSGVFEAVQRGDGEQVALLIQQDRSILKQRGWGGFTALHFAALHGNRPIAEILLNCGADPNITCDAGQTPFHFACRHGNISIMHKMVQHGADLRMVDQQGKTSLHHAVCGGSIVAMQYLWETTMFRFSDADNLLITPLHMAASTGNTDVVRYLLRENRCSADAVDHKGATALHVAAEKGAIEVCWLLLHNTGLHILHTKNHTGLTPLDLCSRGTTFRHQQLTKMLEQFINKPKDQKPRESYVMYYWTLLLPSVSGAAVFLIAAALGENGGVLCGLLFPLLAKVTLSQYHRMSDYQRLPNPIYLGTLTAAIIHTIIFLVQNTLKLPLTLLHIWPAYTLLNVSVLHFSVVLWLFWKLLTQDPGKLKAVDTDPRISSIADLVESNQNPCRFCVYCELFQVANCKHCRLCDLCVMDYDHHCLFLNRCVGQNNHRVFLLFVLAMIVAQLFFVGTAGYYLHWRSEVEESWSWSSVAMREAWVLLLLIINALAVLWETWLLSEQFNAISAGTTTYFRQCHHKKSNWSKRTVTVLLFLIEGKNFRSKNQNAIDI</sequence>
<dbReference type="Pfam" id="PF12796">
    <property type="entry name" value="Ank_2"/>
    <property type="match status" value="2"/>
</dbReference>
<proteinExistence type="inferred from homology"/>
<feature type="transmembrane region" description="Helical" evidence="8">
    <location>
        <begin position="306"/>
        <end position="325"/>
    </location>
</feature>
<keyword evidence="8" id="KW-0808">Transferase</keyword>
<keyword evidence="4 8" id="KW-1133">Transmembrane helix</keyword>
<feature type="transmembrane region" description="Helical" evidence="8">
    <location>
        <begin position="437"/>
        <end position="460"/>
    </location>
</feature>
<keyword evidence="2 8" id="KW-0812">Transmembrane</keyword>
<organism evidence="10 11">
    <name type="scientific">Tachysurus vachellii</name>
    <name type="common">Darkbarbel catfish</name>
    <name type="synonym">Pelteobagrus vachellii</name>
    <dbReference type="NCBI Taxonomy" id="175792"/>
    <lineage>
        <taxon>Eukaryota</taxon>
        <taxon>Metazoa</taxon>
        <taxon>Chordata</taxon>
        <taxon>Craniata</taxon>
        <taxon>Vertebrata</taxon>
        <taxon>Euteleostomi</taxon>
        <taxon>Actinopterygii</taxon>
        <taxon>Neopterygii</taxon>
        <taxon>Teleostei</taxon>
        <taxon>Ostariophysi</taxon>
        <taxon>Siluriformes</taxon>
        <taxon>Bagridae</taxon>
        <taxon>Tachysurus</taxon>
    </lineage>
</organism>
<feature type="repeat" description="ANK" evidence="7">
    <location>
        <begin position="142"/>
        <end position="161"/>
    </location>
</feature>
<comment type="subcellular location">
    <subcellularLocation>
        <location evidence="1">Membrane</location>
        <topology evidence="1">Multi-pass membrane protein</topology>
    </subcellularLocation>
</comment>
<evidence type="ECO:0000259" key="9">
    <source>
        <dbReference type="Pfam" id="PF01529"/>
    </source>
</evidence>
<dbReference type="InterPro" id="IPR001594">
    <property type="entry name" value="Palmitoyltrfase_DHHC"/>
</dbReference>
<evidence type="ECO:0000256" key="5">
    <source>
        <dbReference type="ARBA" id="ARBA00023043"/>
    </source>
</evidence>
<comment type="caution">
    <text evidence="10">The sequence shown here is derived from an EMBL/GenBank/DDBJ whole genome shotgun (WGS) entry which is preliminary data.</text>
</comment>
<protein>
    <recommendedName>
        <fullName evidence="8">Palmitoyltransferase</fullName>
        <ecNumber evidence="8">2.3.1.225</ecNumber>
    </recommendedName>
</protein>
<dbReference type="InterPro" id="IPR036770">
    <property type="entry name" value="Ankyrin_rpt-contain_sf"/>
</dbReference>
<dbReference type="GO" id="GO:0016020">
    <property type="term" value="C:membrane"/>
    <property type="evidence" value="ECO:0007669"/>
    <property type="project" value="UniProtKB-SubCell"/>
</dbReference>
<evidence type="ECO:0000256" key="3">
    <source>
        <dbReference type="ARBA" id="ARBA00022737"/>
    </source>
</evidence>
<evidence type="ECO:0000256" key="6">
    <source>
        <dbReference type="ARBA" id="ARBA00023136"/>
    </source>
</evidence>
<evidence type="ECO:0000256" key="4">
    <source>
        <dbReference type="ARBA" id="ARBA00022989"/>
    </source>
</evidence>
<dbReference type="Proteomes" id="UP001187315">
    <property type="component" value="Unassembled WGS sequence"/>
</dbReference>
<keyword evidence="5 7" id="KW-0040">ANK repeat</keyword>
<keyword evidence="3" id="KW-0677">Repeat</keyword>
<dbReference type="EC" id="2.3.1.225" evidence="8"/>
<dbReference type="Gene3D" id="1.25.40.20">
    <property type="entry name" value="Ankyrin repeat-containing domain"/>
    <property type="match status" value="2"/>
</dbReference>
<feature type="transmembrane region" description="Helical" evidence="8">
    <location>
        <begin position="337"/>
        <end position="359"/>
    </location>
</feature>
<feature type="repeat" description="ANK" evidence="7">
    <location>
        <begin position="39"/>
        <end position="71"/>
    </location>
</feature>
<dbReference type="PROSITE" id="PS50297">
    <property type="entry name" value="ANK_REP_REGION"/>
    <property type="match status" value="3"/>
</dbReference>
<feature type="repeat" description="ANK" evidence="7">
    <location>
        <begin position="72"/>
        <end position="104"/>
    </location>
</feature>